<evidence type="ECO:0000256" key="7">
    <source>
        <dbReference type="SAM" id="Phobius"/>
    </source>
</evidence>
<dbReference type="InterPro" id="IPR001851">
    <property type="entry name" value="ABC_transp_permease"/>
</dbReference>
<organism evidence="8 9">
    <name type="scientific">Glutamicibacter soli</name>
    <dbReference type="NCBI Taxonomy" id="453836"/>
    <lineage>
        <taxon>Bacteria</taxon>
        <taxon>Bacillati</taxon>
        <taxon>Actinomycetota</taxon>
        <taxon>Actinomycetes</taxon>
        <taxon>Micrococcales</taxon>
        <taxon>Micrococcaceae</taxon>
        <taxon>Glutamicibacter</taxon>
    </lineage>
</organism>
<reference evidence="8 9" key="1">
    <citation type="submission" date="2018-01" db="EMBL/GenBank/DDBJ databases">
        <title>Glutamicibacter soli strain NHPC-3 Whole genome sequence and assembly.</title>
        <authorList>
            <person name="Choudhury P."/>
            <person name="Gupta D."/>
            <person name="Sengupta K."/>
            <person name="Jawed A."/>
            <person name="Sultana N."/>
            <person name="Saha P."/>
        </authorList>
    </citation>
    <scope>NUCLEOTIDE SEQUENCE [LARGE SCALE GENOMIC DNA]</scope>
    <source>
        <strain evidence="8 9">NHPC-3</strain>
    </source>
</reference>
<sequence>MSNTTTERPTKDLAPKPDSGGTASSEFVLRLRSRMQQLMALASLVVLVIIFGLINPLFLTPNNLSDILLSTVVIGLLALGATFVIITGGIDLSVGTGMSLTSVMVGVTLTYLGLPLAVGVLAGVLAGAVMGLVNGLLVSYLRIPSFIATLAMMMVAQGLALVISGTKPIYFNETPGFSNLALGKSIPGLIIPNAVFIFFIAAVIAGVILSKTLIGRYTYSIGSNEQATALSGINVRRWKMWIYTLAGSFTGLAGVIIASRLNSAQPGQGAGYELQAIAAVVIGGTSLQGGKGSIAGTVIGALIMSVLTSGLRIINVPQEWQSVAIGCVILLAVYVDMLRRKDTSEGK</sequence>
<dbReference type="Proteomes" id="UP000252167">
    <property type="component" value="Unassembled WGS sequence"/>
</dbReference>
<dbReference type="GO" id="GO:0005886">
    <property type="term" value="C:plasma membrane"/>
    <property type="evidence" value="ECO:0007669"/>
    <property type="project" value="UniProtKB-SubCell"/>
</dbReference>
<dbReference type="GO" id="GO:0022857">
    <property type="term" value="F:transmembrane transporter activity"/>
    <property type="evidence" value="ECO:0007669"/>
    <property type="project" value="InterPro"/>
</dbReference>
<evidence type="ECO:0000256" key="4">
    <source>
        <dbReference type="ARBA" id="ARBA00022989"/>
    </source>
</evidence>
<feature type="transmembrane region" description="Helical" evidence="7">
    <location>
        <begin position="110"/>
        <end position="133"/>
    </location>
</feature>
<accession>A0A365YGB4</accession>
<name>A0A365YGB4_9MICC</name>
<feature type="transmembrane region" description="Helical" evidence="7">
    <location>
        <begin position="186"/>
        <end position="209"/>
    </location>
</feature>
<evidence type="ECO:0000256" key="2">
    <source>
        <dbReference type="ARBA" id="ARBA00022475"/>
    </source>
</evidence>
<feature type="region of interest" description="Disordered" evidence="6">
    <location>
        <begin position="1"/>
        <end position="22"/>
    </location>
</feature>
<feature type="transmembrane region" description="Helical" evidence="7">
    <location>
        <begin position="38"/>
        <end position="60"/>
    </location>
</feature>
<keyword evidence="9" id="KW-1185">Reference proteome</keyword>
<feature type="transmembrane region" description="Helical" evidence="7">
    <location>
        <begin position="67"/>
        <end position="90"/>
    </location>
</feature>
<dbReference type="AlphaFoldDB" id="A0A365YGB4"/>
<dbReference type="EMBL" id="POAF01000003">
    <property type="protein sequence ID" value="RBM01579.1"/>
    <property type="molecule type" value="Genomic_DNA"/>
</dbReference>
<gene>
    <name evidence="8" type="ORF">C1H84_06930</name>
</gene>
<keyword evidence="4 7" id="KW-1133">Transmembrane helix</keyword>
<evidence type="ECO:0000256" key="5">
    <source>
        <dbReference type="ARBA" id="ARBA00023136"/>
    </source>
</evidence>
<dbReference type="CDD" id="cd06579">
    <property type="entry name" value="TM_PBP1_transp_AraH_like"/>
    <property type="match status" value="1"/>
</dbReference>
<evidence type="ECO:0000256" key="3">
    <source>
        <dbReference type="ARBA" id="ARBA00022692"/>
    </source>
</evidence>
<keyword evidence="5 7" id="KW-0472">Membrane</keyword>
<comment type="subcellular location">
    <subcellularLocation>
        <location evidence="1">Cell membrane</location>
        <topology evidence="1">Multi-pass membrane protein</topology>
    </subcellularLocation>
</comment>
<keyword evidence="2" id="KW-1003">Cell membrane</keyword>
<feature type="transmembrane region" description="Helical" evidence="7">
    <location>
        <begin position="294"/>
        <end position="314"/>
    </location>
</feature>
<evidence type="ECO:0000256" key="1">
    <source>
        <dbReference type="ARBA" id="ARBA00004651"/>
    </source>
</evidence>
<feature type="transmembrane region" description="Helical" evidence="7">
    <location>
        <begin position="145"/>
        <end position="166"/>
    </location>
</feature>
<feature type="transmembrane region" description="Helical" evidence="7">
    <location>
        <begin position="240"/>
        <end position="258"/>
    </location>
</feature>
<proteinExistence type="predicted"/>
<evidence type="ECO:0000256" key="6">
    <source>
        <dbReference type="SAM" id="MobiDB-lite"/>
    </source>
</evidence>
<keyword evidence="3 7" id="KW-0812">Transmembrane</keyword>
<dbReference type="PANTHER" id="PTHR32196:SF72">
    <property type="entry name" value="RIBOSE IMPORT PERMEASE PROTEIN RBSC"/>
    <property type="match status" value="1"/>
</dbReference>
<dbReference type="Pfam" id="PF02653">
    <property type="entry name" value="BPD_transp_2"/>
    <property type="match status" value="1"/>
</dbReference>
<protein>
    <submittedName>
        <fullName evidence="8">ABC transporter permease</fullName>
    </submittedName>
</protein>
<dbReference type="RefSeq" id="WP_082123977.1">
    <property type="nucleotide sequence ID" value="NZ_JBNBOD010000001.1"/>
</dbReference>
<evidence type="ECO:0000313" key="9">
    <source>
        <dbReference type="Proteomes" id="UP000252167"/>
    </source>
</evidence>
<feature type="transmembrane region" description="Helical" evidence="7">
    <location>
        <begin position="320"/>
        <end position="338"/>
    </location>
</feature>
<comment type="caution">
    <text evidence="8">The sequence shown here is derived from an EMBL/GenBank/DDBJ whole genome shotgun (WGS) entry which is preliminary data.</text>
</comment>
<dbReference type="PANTHER" id="PTHR32196">
    <property type="entry name" value="ABC TRANSPORTER PERMEASE PROTEIN YPHD-RELATED-RELATED"/>
    <property type="match status" value="1"/>
</dbReference>
<evidence type="ECO:0000313" key="8">
    <source>
        <dbReference type="EMBL" id="RBM01579.1"/>
    </source>
</evidence>